<feature type="transmembrane region" description="Helical" evidence="6">
    <location>
        <begin position="506"/>
        <end position="526"/>
    </location>
</feature>
<evidence type="ECO:0000256" key="7">
    <source>
        <dbReference type="SAM" id="SignalP"/>
    </source>
</evidence>
<feature type="compositionally biased region" description="Polar residues" evidence="5">
    <location>
        <begin position="593"/>
        <end position="617"/>
    </location>
</feature>
<feature type="transmembrane region" description="Helical" evidence="6">
    <location>
        <begin position="462"/>
        <end position="485"/>
    </location>
</feature>
<evidence type="ECO:0000256" key="3">
    <source>
        <dbReference type="ARBA" id="ARBA00022989"/>
    </source>
</evidence>
<evidence type="ECO:0000256" key="2">
    <source>
        <dbReference type="ARBA" id="ARBA00022692"/>
    </source>
</evidence>
<dbReference type="PANTHER" id="PTHR40855">
    <property type="entry name" value="DIOX_N DOMAIN-CONTAINING PROTEIN"/>
    <property type="match status" value="1"/>
</dbReference>
<evidence type="ECO:0000256" key="1">
    <source>
        <dbReference type="ARBA" id="ARBA00004370"/>
    </source>
</evidence>
<protein>
    <recommendedName>
        <fullName evidence="9">Copper transporter</fullName>
    </recommendedName>
</protein>
<evidence type="ECO:0000256" key="5">
    <source>
        <dbReference type="SAM" id="MobiDB-lite"/>
    </source>
</evidence>
<organism evidence="8">
    <name type="scientific">Haptolina brevifila</name>
    <dbReference type="NCBI Taxonomy" id="156173"/>
    <lineage>
        <taxon>Eukaryota</taxon>
        <taxon>Haptista</taxon>
        <taxon>Haptophyta</taxon>
        <taxon>Prymnesiophyceae</taxon>
        <taxon>Prymnesiales</taxon>
        <taxon>Prymnesiaceae</taxon>
        <taxon>Haptolina</taxon>
    </lineage>
</organism>
<dbReference type="EMBL" id="HBGU01087320">
    <property type="protein sequence ID" value="CAD9557204.1"/>
    <property type="molecule type" value="Transcribed_RNA"/>
</dbReference>
<comment type="subcellular location">
    <subcellularLocation>
        <location evidence="1">Membrane</location>
    </subcellularLocation>
</comment>
<keyword evidence="7" id="KW-0732">Signal</keyword>
<accession>A0A7S2JTI1</accession>
<sequence length="624" mass="66144">MKCFMLLIPLTVTAIEYLAECDLADAQCLRKALQLDGAVAATQVPGMAQAREDALLAVAGCTSTVGPTNEHVQEMKLNDGTSRLSLGTKTLRGVPEPLRGCEGIGDATAAMRALVDQGSRRFLQAVQPLQRTTSALLAEGGKSYATLEAVADAGEQLEHFHTYRSAAQPDHAMEAVPMHTDAGLFIAIVPALYAAPAAKPSGTHMSLTANPEVHAEEGFVVQRWDGSTMKVAPTVEASALIFVIGDGWGQWLNPQLSTPLRAAPHQMAMPHTMGNTAGGIPITRIWYGRMYLPPSDAVLHPGGRPFAEWRHFFSHHPPAANSTALTSSPLATDMLDASLPVGCAGGRRFLTSDDSCGANKIFCWHKCVSVQHLACGEQAICWSVSESRLWTPDQEHCTSCEATCTSPSPPPPAPPNSTLEQVAPYERPFCTGPGTDMHMSGFVFAPADCTILLFREWTLTSAGAFAGGVIGTFLLGITTEALTWWRRTHLSKAKALQDKPAAYRGAMALAFTVQVMCGYFLMLIAMTYQAELFIGVIVGLGCGHFLFNVTQPVGTGGTDPCCVEAVEEPVGAATATATITTTNGRMGGWLGSKRSSSKAPNSTHPADSVTCQSSASTDEGEGHA</sequence>
<gene>
    <name evidence="8" type="ORF">CBRE1094_LOCUS47699</name>
</gene>
<feature type="transmembrane region" description="Helical" evidence="6">
    <location>
        <begin position="532"/>
        <end position="549"/>
    </location>
</feature>
<dbReference type="InterPro" id="IPR007274">
    <property type="entry name" value="Cop_transporter"/>
</dbReference>
<feature type="region of interest" description="Disordered" evidence="5">
    <location>
        <begin position="585"/>
        <end position="624"/>
    </location>
</feature>
<keyword evidence="3 6" id="KW-1133">Transmembrane helix</keyword>
<dbReference type="PANTHER" id="PTHR40855:SF1">
    <property type="entry name" value="CLAVAMINATE SYNTHASE-LIKE PROTEIN"/>
    <property type="match status" value="1"/>
</dbReference>
<evidence type="ECO:0000313" key="8">
    <source>
        <dbReference type="EMBL" id="CAD9557204.1"/>
    </source>
</evidence>
<proteinExistence type="predicted"/>
<dbReference type="GO" id="GO:0016020">
    <property type="term" value="C:membrane"/>
    <property type="evidence" value="ECO:0007669"/>
    <property type="project" value="UniProtKB-SubCell"/>
</dbReference>
<dbReference type="AlphaFoldDB" id="A0A7S2JTI1"/>
<feature type="signal peptide" evidence="7">
    <location>
        <begin position="1"/>
        <end position="26"/>
    </location>
</feature>
<keyword evidence="4 6" id="KW-0472">Membrane</keyword>
<evidence type="ECO:0000256" key="4">
    <source>
        <dbReference type="ARBA" id="ARBA00023136"/>
    </source>
</evidence>
<reference evidence="8" key="1">
    <citation type="submission" date="2021-01" db="EMBL/GenBank/DDBJ databases">
        <authorList>
            <person name="Corre E."/>
            <person name="Pelletier E."/>
            <person name="Niang G."/>
            <person name="Scheremetjew M."/>
            <person name="Finn R."/>
            <person name="Kale V."/>
            <person name="Holt S."/>
            <person name="Cochrane G."/>
            <person name="Meng A."/>
            <person name="Brown T."/>
            <person name="Cohen L."/>
        </authorList>
    </citation>
    <scope>NUCLEOTIDE SEQUENCE</scope>
    <source>
        <strain evidence="8">UTEX LB 985</strain>
    </source>
</reference>
<name>A0A7S2JTI1_9EUKA</name>
<dbReference type="Pfam" id="PF04145">
    <property type="entry name" value="Ctr"/>
    <property type="match status" value="2"/>
</dbReference>
<keyword evidence="2 6" id="KW-0812">Transmembrane</keyword>
<evidence type="ECO:0008006" key="9">
    <source>
        <dbReference type="Google" id="ProtNLM"/>
    </source>
</evidence>
<dbReference type="GO" id="GO:0005375">
    <property type="term" value="F:copper ion transmembrane transporter activity"/>
    <property type="evidence" value="ECO:0007669"/>
    <property type="project" value="InterPro"/>
</dbReference>
<evidence type="ECO:0000256" key="6">
    <source>
        <dbReference type="SAM" id="Phobius"/>
    </source>
</evidence>
<feature type="chain" id="PRO_5031325990" description="Copper transporter" evidence="7">
    <location>
        <begin position="27"/>
        <end position="624"/>
    </location>
</feature>